<reference evidence="2" key="1">
    <citation type="submission" date="2016-10" db="EMBL/GenBank/DDBJ databases">
        <authorList>
            <person name="Varghese N."/>
            <person name="Submissions S."/>
        </authorList>
    </citation>
    <scope>NUCLEOTIDE SEQUENCE [LARGE SCALE GENOMIC DNA]</scope>
    <source>
        <strain evidence="2">CGMCC 1.8975</strain>
    </source>
</reference>
<sequence>MEITPVPQPAAQPIVLVGPHLFNLSNVQMFYGGAGADLAVAAWWKKLPATVFLQVTQRGDSLLATTVGVTARGQVVTTPAYYLGPFRIEGTERVFSTVRELGEYLLAQRTAMVPAEGTATVLGLDGSLTEIRPTKGKTFKFDQLRPLIGADTLDIHYFQHGPLAGYILVIDDNGKYSGAALNMLATAAWFDTYPPEQYSPIGVVVGTVVLMKSEQLR</sequence>
<organism evidence="1 2">
    <name type="scientific">Hymenobacter psychrophilus</name>
    <dbReference type="NCBI Taxonomy" id="651662"/>
    <lineage>
        <taxon>Bacteria</taxon>
        <taxon>Pseudomonadati</taxon>
        <taxon>Bacteroidota</taxon>
        <taxon>Cytophagia</taxon>
        <taxon>Cytophagales</taxon>
        <taxon>Hymenobacteraceae</taxon>
        <taxon>Hymenobacter</taxon>
    </lineage>
</organism>
<accession>A0A1H3NVK8</accession>
<dbReference type="AlphaFoldDB" id="A0A1H3NVK8"/>
<dbReference type="STRING" id="651662.SAMN04488069_11937"/>
<dbReference type="EMBL" id="FNOV01000019">
    <property type="protein sequence ID" value="SDY92884.1"/>
    <property type="molecule type" value="Genomic_DNA"/>
</dbReference>
<dbReference type="OrthoDB" id="875294at2"/>
<proteinExistence type="predicted"/>
<evidence type="ECO:0000313" key="2">
    <source>
        <dbReference type="Proteomes" id="UP000199249"/>
    </source>
</evidence>
<dbReference type="Proteomes" id="UP000199249">
    <property type="component" value="Unassembled WGS sequence"/>
</dbReference>
<dbReference type="RefSeq" id="WP_092743621.1">
    <property type="nucleotide sequence ID" value="NZ_FNOV01000019.1"/>
</dbReference>
<evidence type="ECO:0000313" key="1">
    <source>
        <dbReference type="EMBL" id="SDY92884.1"/>
    </source>
</evidence>
<protein>
    <submittedName>
        <fullName evidence="1">Uncharacterized protein</fullName>
    </submittedName>
</protein>
<keyword evidence="2" id="KW-1185">Reference proteome</keyword>
<gene>
    <name evidence="1" type="ORF">SAMN04488069_11937</name>
</gene>
<name>A0A1H3NVK8_9BACT</name>